<dbReference type="RefSeq" id="WP_121433825.1">
    <property type="nucleotide sequence ID" value="NZ_RBWU01000002.1"/>
</dbReference>
<accession>A0A495QSK8</accession>
<gene>
    <name evidence="1" type="ORF">BZB76_1846</name>
</gene>
<organism evidence="1 2">
    <name type="scientific">Actinomadura pelletieri DSM 43383</name>
    <dbReference type="NCBI Taxonomy" id="1120940"/>
    <lineage>
        <taxon>Bacteria</taxon>
        <taxon>Bacillati</taxon>
        <taxon>Actinomycetota</taxon>
        <taxon>Actinomycetes</taxon>
        <taxon>Streptosporangiales</taxon>
        <taxon>Thermomonosporaceae</taxon>
        <taxon>Actinomadura</taxon>
    </lineage>
</organism>
<name>A0A495QSK8_9ACTN</name>
<evidence type="ECO:0000313" key="1">
    <source>
        <dbReference type="EMBL" id="RKS76490.1"/>
    </source>
</evidence>
<dbReference type="EMBL" id="RBWU01000002">
    <property type="protein sequence ID" value="RKS76490.1"/>
    <property type="molecule type" value="Genomic_DNA"/>
</dbReference>
<sequence length="75" mass="8741">MAKRELVDFQLYRKNGVAVGERISTSLDTSNPDDIATFFGEVIHRDWDTKSPRPEDYRLQVWRHGSDEVILTYPT</sequence>
<proteinExistence type="predicted"/>
<keyword evidence="2" id="KW-1185">Reference proteome</keyword>
<reference evidence="1 2" key="1">
    <citation type="submission" date="2018-10" db="EMBL/GenBank/DDBJ databases">
        <title>Genomic Encyclopedia of Archaeal and Bacterial Type Strains, Phase II (KMG-II): from individual species to whole genera.</title>
        <authorList>
            <person name="Goeker M."/>
        </authorList>
    </citation>
    <scope>NUCLEOTIDE SEQUENCE [LARGE SCALE GENOMIC DNA]</scope>
    <source>
        <strain evidence="1 2">DSM 43383</strain>
    </source>
</reference>
<protein>
    <submittedName>
        <fullName evidence="1">Uncharacterized protein</fullName>
    </submittedName>
</protein>
<dbReference type="Proteomes" id="UP000274601">
    <property type="component" value="Unassembled WGS sequence"/>
</dbReference>
<dbReference type="OrthoDB" id="3710983at2"/>
<evidence type="ECO:0000313" key="2">
    <source>
        <dbReference type="Proteomes" id="UP000274601"/>
    </source>
</evidence>
<dbReference type="AlphaFoldDB" id="A0A495QSK8"/>
<comment type="caution">
    <text evidence="1">The sequence shown here is derived from an EMBL/GenBank/DDBJ whole genome shotgun (WGS) entry which is preliminary data.</text>
</comment>